<accession>A0A5D0RKD7</accession>
<name>A0A5D0RKD7_9RHOB</name>
<reference evidence="1 2" key="1">
    <citation type="submission" date="2019-08" db="EMBL/GenBank/DDBJ databases">
        <title>Identification of a novel species of the genus Boseongicola.</title>
        <authorList>
            <person name="Zhang X.-Q."/>
        </authorList>
    </citation>
    <scope>NUCLEOTIDE SEQUENCE [LARGE SCALE GENOMIC DNA]</scope>
    <source>
        <strain evidence="1 2">HY14</strain>
    </source>
</reference>
<dbReference type="RefSeq" id="WP_148378182.1">
    <property type="nucleotide sequence ID" value="NZ_VSIY01000009.1"/>
</dbReference>
<protein>
    <submittedName>
        <fullName evidence="1">DUF924 domain-containing protein</fullName>
    </submittedName>
</protein>
<dbReference type="Pfam" id="PF06041">
    <property type="entry name" value="DUF924"/>
    <property type="match status" value="1"/>
</dbReference>
<organism evidence="1 2">
    <name type="scientific">Maritimibacter fusiformis</name>
    <dbReference type="NCBI Taxonomy" id="2603819"/>
    <lineage>
        <taxon>Bacteria</taxon>
        <taxon>Pseudomonadati</taxon>
        <taxon>Pseudomonadota</taxon>
        <taxon>Alphaproteobacteria</taxon>
        <taxon>Rhodobacterales</taxon>
        <taxon>Roseobacteraceae</taxon>
        <taxon>Maritimibacter</taxon>
    </lineage>
</organism>
<comment type="caution">
    <text evidence="1">The sequence shown here is derived from an EMBL/GenBank/DDBJ whole genome shotgun (WGS) entry which is preliminary data.</text>
</comment>
<keyword evidence="2" id="KW-1185">Reference proteome</keyword>
<gene>
    <name evidence="1" type="ORF">FVF75_11820</name>
</gene>
<dbReference type="EMBL" id="VSIY01000009">
    <property type="protein sequence ID" value="TYB81118.1"/>
    <property type="molecule type" value="Genomic_DNA"/>
</dbReference>
<dbReference type="AlphaFoldDB" id="A0A5D0RKD7"/>
<dbReference type="Gene3D" id="1.20.58.320">
    <property type="entry name" value="TPR-like"/>
    <property type="match status" value="1"/>
</dbReference>
<proteinExistence type="predicted"/>
<dbReference type="Gene3D" id="1.25.40.10">
    <property type="entry name" value="Tetratricopeptide repeat domain"/>
    <property type="match status" value="1"/>
</dbReference>
<dbReference type="InterPro" id="IPR011990">
    <property type="entry name" value="TPR-like_helical_dom_sf"/>
</dbReference>
<dbReference type="Proteomes" id="UP000322080">
    <property type="component" value="Unassembled WGS sequence"/>
</dbReference>
<evidence type="ECO:0000313" key="2">
    <source>
        <dbReference type="Proteomes" id="UP000322080"/>
    </source>
</evidence>
<dbReference type="InterPro" id="IPR010323">
    <property type="entry name" value="DUF924"/>
</dbReference>
<dbReference type="SUPFAM" id="SSF48452">
    <property type="entry name" value="TPR-like"/>
    <property type="match status" value="1"/>
</dbReference>
<evidence type="ECO:0000313" key="1">
    <source>
        <dbReference type="EMBL" id="TYB81118.1"/>
    </source>
</evidence>
<sequence length="215" mass="24610">MTAPEDRREWDDVLEFWFPEGRFLSVEAQVHHAHWRWRMQGGADDEIIARFSDLTDRAAQAGLEHWALDPHGRLALIIVLDQFSRSVWRDDARAFAQDTHALSLVMDGLSNGHYSALEMPWFQIVFGLPLGHCEGPDHLQRIDLLIRLREDIAASAPTALRAIYSSLADQARDVRKVIAAFGRHPHRNEILNRKSTAAEQAYITEGQFPHKKAFR</sequence>